<name>X1JCF8_9ZZZZ</name>
<comment type="caution">
    <text evidence="1">The sequence shown here is derived from an EMBL/GenBank/DDBJ whole genome shotgun (WGS) entry which is preliminary data.</text>
</comment>
<sequence length="64" mass="7512">REYKRRHKETWLTSAQANTLWSRQKITEGLWDEIIASEGYEPILGSSLYEAQLPYPSIPDLVLY</sequence>
<organism evidence="1">
    <name type="scientific">marine sediment metagenome</name>
    <dbReference type="NCBI Taxonomy" id="412755"/>
    <lineage>
        <taxon>unclassified sequences</taxon>
        <taxon>metagenomes</taxon>
        <taxon>ecological metagenomes</taxon>
    </lineage>
</organism>
<accession>X1JCF8</accession>
<evidence type="ECO:0000313" key="1">
    <source>
        <dbReference type="EMBL" id="GAH92396.1"/>
    </source>
</evidence>
<dbReference type="AlphaFoldDB" id="X1JCF8"/>
<gene>
    <name evidence="1" type="ORF">S03H2_71600</name>
</gene>
<proteinExistence type="predicted"/>
<reference evidence="1" key="1">
    <citation type="journal article" date="2014" name="Front. Microbiol.">
        <title>High frequency of phylogenetically diverse reductive dehalogenase-homologous genes in deep subseafloor sedimentary metagenomes.</title>
        <authorList>
            <person name="Kawai M."/>
            <person name="Futagami T."/>
            <person name="Toyoda A."/>
            <person name="Takaki Y."/>
            <person name="Nishi S."/>
            <person name="Hori S."/>
            <person name="Arai W."/>
            <person name="Tsubouchi T."/>
            <person name="Morono Y."/>
            <person name="Uchiyama I."/>
            <person name="Ito T."/>
            <person name="Fujiyama A."/>
            <person name="Inagaki F."/>
            <person name="Takami H."/>
        </authorList>
    </citation>
    <scope>NUCLEOTIDE SEQUENCE</scope>
    <source>
        <strain evidence="1">Expedition CK06-06</strain>
    </source>
</reference>
<dbReference type="EMBL" id="BARU01047996">
    <property type="protein sequence ID" value="GAH92396.1"/>
    <property type="molecule type" value="Genomic_DNA"/>
</dbReference>
<feature type="non-terminal residue" evidence="1">
    <location>
        <position position="1"/>
    </location>
</feature>
<protein>
    <submittedName>
        <fullName evidence="1">Uncharacterized protein</fullName>
    </submittedName>
</protein>